<keyword evidence="4" id="KW-1185">Reference proteome</keyword>
<dbReference type="RefSeq" id="WP_205004951.1">
    <property type="nucleotide sequence ID" value="NZ_CBCRXA010000001.1"/>
</dbReference>
<dbReference type="Proteomes" id="UP000823201">
    <property type="component" value="Unassembled WGS sequence"/>
</dbReference>
<proteinExistence type="predicted"/>
<dbReference type="EMBL" id="JAFBEV010000001">
    <property type="protein sequence ID" value="MBM7656578.1"/>
    <property type="molecule type" value="Genomic_DNA"/>
</dbReference>
<protein>
    <recommendedName>
        <fullName evidence="2">SWIM-type domain-containing protein</fullName>
    </recommendedName>
</protein>
<dbReference type="PROSITE" id="PS50966">
    <property type="entry name" value="ZF_SWIM"/>
    <property type="match status" value="1"/>
</dbReference>
<evidence type="ECO:0000313" key="4">
    <source>
        <dbReference type="Proteomes" id="UP000823201"/>
    </source>
</evidence>
<keyword evidence="1" id="KW-0863">Zinc-finger</keyword>
<evidence type="ECO:0000256" key="1">
    <source>
        <dbReference type="PROSITE-ProRule" id="PRU00325"/>
    </source>
</evidence>
<comment type="caution">
    <text evidence="3">The sequence shown here is derived from an EMBL/GenBank/DDBJ whole genome shotgun (WGS) entry which is preliminary data.</text>
</comment>
<feature type="domain" description="SWIM-type" evidence="2">
    <location>
        <begin position="62"/>
        <end position="105"/>
    </location>
</feature>
<keyword evidence="1" id="KW-0862">Zinc</keyword>
<sequence length="186" mass="21135">MIQLIKLHDRKLAGWLSSYIERLDSGMAERALAICTSNRVWDYHQSRSSVGANIEGIQNIFYHVSIEWPAESALPDPHRDFKSSCSCDSKKQPCVHAAALAIYRILEEDRQTFMKGTRILGNDALDARFQANWSTFVKKSSDTPPAFQQVSGNKFSLRPDLQPLMENYSRQIMAHFRASLTGKNQN</sequence>
<dbReference type="Pfam" id="PF04434">
    <property type="entry name" value="SWIM"/>
    <property type="match status" value="1"/>
</dbReference>
<reference evidence="3 4" key="1">
    <citation type="submission" date="2021-01" db="EMBL/GenBank/DDBJ databases">
        <title>Genomic Encyclopedia of Type Strains, Phase IV (KMG-IV): sequencing the most valuable type-strain genomes for metagenomic binning, comparative biology and taxonomic classification.</title>
        <authorList>
            <person name="Goeker M."/>
        </authorList>
    </citation>
    <scope>NUCLEOTIDE SEQUENCE [LARGE SCALE GENOMIC DNA]</scope>
    <source>
        <strain evidence="3 4">DSM 100968</strain>
    </source>
</reference>
<accession>A0ABS2Q4C4</accession>
<keyword evidence="1" id="KW-0479">Metal-binding</keyword>
<evidence type="ECO:0000259" key="2">
    <source>
        <dbReference type="PROSITE" id="PS50966"/>
    </source>
</evidence>
<organism evidence="3 4">
    <name type="scientific">Sporolactobacillus spathodeae</name>
    <dbReference type="NCBI Taxonomy" id="1465502"/>
    <lineage>
        <taxon>Bacteria</taxon>
        <taxon>Bacillati</taxon>
        <taxon>Bacillota</taxon>
        <taxon>Bacilli</taxon>
        <taxon>Bacillales</taxon>
        <taxon>Sporolactobacillaceae</taxon>
        <taxon>Sporolactobacillus</taxon>
    </lineage>
</organism>
<gene>
    <name evidence="3" type="ORF">JOC27_000014</name>
</gene>
<name>A0ABS2Q4C4_9BACL</name>
<evidence type="ECO:0000313" key="3">
    <source>
        <dbReference type="EMBL" id="MBM7656578.1"/>
    </source>
</evidence>
<dbReference type="InterPro" id="IPR007527">
    <property type="entry name" value="Znf_SWIM"/>
</dbReference>